<reference evidence="1 2" key="1">
    <citation type="submission" date="2019-03" db="EMBL/GenBank/DDBJ databases">
        <title>Genomic Encyclopedia of Archaeal and Bacterial Type Strains, Phase II (KMG-II): from individual species to whole genera.</title>
        <authorList>
            <person name="Goeker M."/>
        </authorList>
    </citation>
    <scope>NUCLEOTIDE SEQUENCE [LARGE SCALE GENOMIC DNA]</scope>
    <source>
        <strain evidence="1 2">DSM 45499</strain>
    </source>
</reference>
<dbReference type="AlphaFoldDB" id="A0A4R7UW25"/>
<dbReference type="ESTHER" id="9pseu-a0a4r7uw25">
    <property type="family name" value="Dieckmann_Cyclase"/>
</dbReference>
<evidence type="ECO:0000313" key="1">
    <source>
        <dbReference type="EMBL" id="TDV37795.1"/>
    </source>
</evidence>
<comment type="caution">
    <text evidence="1">The sequence shown here is derived from an EMBL/GenBank/DDBJ whole genome shotgun (WGS) entry which is preliminary data.</text>
</comment>
<gene>
    <name evidence="1" type="ORF">CLV71_12859</name>
</gene>
<sequence>MTMMGTGSWNVLSGTDTDRVVLAVDFPAAGRPAGSFADLASLLDVQCSVWECVPPSVGVPTSFGIEAGMRGDDYVDRWLGDVRASGREVLAVMGYCSGCGFSALLAEHIAQWQEMPKQVLFDPDAPSTSYVYWQFHRVIGEFSVVLSPKEIIAAQQAGKKLADEIVDLAELSYALFTIFIEVGATGFDRAGIGGAHRADLTSHFASYLAYIVASSQLDPLRAWKVATAISSTAPGAGGKIAQEEFRFDIDHLDLLRDTDVARRVSEVLG</sequence>
<dbReference type="EMBL" id="SOCP01000028">
    <property type="protein sequence ID" value="TDV37795.1"/>
    <property type="molecule type" value="Genomic_DNA"/>
</dbReference>
<accession>A0A4R7UW25</accession>
<organism evidence="1 2">
    <name type="scientific">Actinophytocola oryzae</name>
    <dbReference type="NCBI Taxonomy" id="502181"/>
    <lineage>
        <taxon>Bacteria</taxon>
        <taxon>Bacillati</taxon>
        <taxon>Actinomycetota</taxon>
        <taxon>Actinomycetes</taxon>
        <taxon>Pseudonocardiales</taxon>
        <taxon>Pseudonocardiaceae</taxon>
    </lineage>
</organism>
<evidence type="ECO:0000313" key="2">
    <source>
        <dbReference type="Proteomes" id="UP000294927"/>
    </source>
</evidence>
<dbReference type="RefSeq" id="WP_133908995.1">
    <property type="nucleotide sequence ID" value="NZ_SOCP01000028.1"/>
</dbReference>
<proteinExistence type="predicted"/>
<protein>
    <submittedName>
        <fullName evidence="1">Uncharacterized protein</fullName>
    </submittedName>
</protein>
<dbReference type="Proteomes" id="UP000294927">
    <property type="component" value="Unassembled WGS sequence"/>
</dbReference>
<keyword evidence="2" id="KW-1185">Reference proteome</keyword>
<name>A0A4R7UW25_9PSEU</name>
<dbReference type="OrthoDB" id="3601157at2"/>